<dbReference type="Pfam" id="PF00076">
    <property type="entry name" value="RRM_1"/>
    <property type="match status" value="3"/>
</dbReference>
<proteinExistence type="predicted"/>
<evidence type="ECO:0000256" key="2">
    <source>
        <dbReference type="PROSITE-ProRule" id="PRU00176"/>
    </source>
</evidence>
<comment type="caution">
    <text evidence="6">The sequence shown here is derived from an EMBL/GenBank/DDBJ whole genome shotgun (WGS) entry which is preliminary data.</text>
</comment>
<accession>A0AAD9D8F2</accession>
<evidence type="ECO:0000259" key="5">
    <source>
        <dbReference type="PROSITE" id="PS50102"/>
    </source>
</evidence>
<evidence type="ECO:0000313" key="6">
    <source>
        <dbReference type="EMBL" id="KAK1736558.1"/>
    </source>
</evidence>
<dbReference type="SMART" id="SM00360">
    <property type="entry name" value="RRM"/>
    <property type="match status" value="3"/>
</dbReference>
<keyword evidence="1 2" id="KW-0694">RNA-binding</keyword>
<name>A0AAD9D8F2_9STRA</name>
<dbReference type="Proteomes" id="UP001224775">
    <property type="component" value="Unassembled WGS sequence"/>
</dbReference>
<protein>
    <submittedName>
        <fullName evidence="6">RNA-binding protein</fullName>
    </submittedName>
</protein>
<feature type="signal peptide" evidence="4">
    <location>
        <begin position="1"/>
        <end position="19"/>
    </location>
</feature>
<dbReference type="SMART" id="SM00361">
    <property type="entry name" value="RRM_1"/>
    <property type="match status" value="3"/>
</dbReference>
<evidence type="ECO:0000313" key="7">
    <source>
        <dbReference type="Proteomes" id="UP001224775"/>
    </source>
</evidence>
<feature type="region of interest" description="Disordered" evidence="3">
    <location>
        <begin position="354"/>
        <end position="389"/>
    </location>
</feature>
<keyword evidence="4" id="KW-0732">Signal</keyword>
<sequence length="389" mass="42233">MYLDRALILLLASVGAVSGFAPGFTSRQTSRVVSGSTLFSEEAAVSVDAEAPAAEAPAAAVEEPQSTYDTQIYIGNLSFDTAESDLRAAFQSHGSVTKVSMPLNRETMKSRGFAFVTMSNAEETAAAIAAVNESEITGRTVYASESLPKEKVAEGKKKYQAKKQKVKIMDSFLPTMYHLLILLFLSENVGNEGSKIYIGNLNFDTTEEDLSAAFAAYGNVMDCFLPTDYEGNPRGFGFVSMDEEAAAKAIEELNGTELDGRTLTVNKSLPKGQKATPKQIKLYVGNLSWGTEESTLRELFEEYGKVVDCYSPVDRETGQHRGFAFVTMDPDDALRAADETDGYELDGRILRVNEAQPKGYGGRSNDNDGYDGGDAYDESADESWGNDAY</sequence>
<dbReference type="PANTHER" id="PTHR48027">
    <property type="entry name" value="HETEROGENEOUS NUCLEAR RIBONUCLEOPROTEIN 87F-RELATED"/>
    <property type="match status" value="1"/>
</dbReference>
<dbReference type="InterPro" id="IPR000504">
    <property type="entry name" value="RRM_dom"/>
</dbReference>
<feature type="domain" description="RRM" evidence="5">
    <location>
        <begin position="280"/>
        <end position="357"/>
    </location>
</feature>
<reference evidence="6" key="1">
    <citation type="submission" date="2023-06" db="EMBL/GenBank/DDBJ databases">
        <title>Survivors Of The Sea: Transcriptome response of Skeletonema marinoi to long-term dormancy.</title>
        <authorList>
            <person name="Pinder M.I.M."/>
            <person name="Kourtchenko O."/>
            <person name="Robertson E.K."/>
            <person name="Larsson T."/>
            <person name="Maumus F."/>
            <person name="Osuna-Cruz C.M."/>
            <person name="Vancaester E."/>
            <person name="Stenow R."/>
            <person name="Vandepoele K."/>
            <person name="Ploug H."/>
            <person name="Bruchert V."/>
            <person name="Godhe A."/>
            <person name="Topel M."/>
        </authorList>
    </citation>
    <scope>NUCLEOTIDE SEQUENCE</scope>
    <source>
        <strain evidence="6">R05AC</strain>
    </source>
</reference>
<evidence type="ECO:0000256" key="3">
    <source>
        <dbReference type="SAM" id="MobiDB-lite"/>
    </source>
</evidence>
<feature type="domain" description="RRM" evidence="5">
    <location>
        <begin position="194"/>
        <end position="270"/>
    </location>
</feature>
<dbReference type="SUPFAM" id="SSF54928">
    <property type="entry name" value="RNA-binding domain, RBD"/>
    <property type="match status" value="3"/>
</dbReference>
<dbReference type="GO" id="GO:0003723">
    <property type="term" value="F:RNA binding"/>
    <property type="evidence" value="ECO:0007669"/>
    <property type="project" value="UniProtKB-UniRule"/>
</dbReference>
<evidence type="ECO:0000256" key="4">
    <source>
        <dbReference type="SAM" id="SignalP"/>
    </source>
</evidence>
<dbReference type="InterPro" id="IPR003954">
    <property type="entry name" value="RRM_euk-type"/>
</dbReference>
<dbReference type="AlphaFoldDB" id="A0AAD9D8F2"/>
<dbReference type="InterPro" id="IPR035979">
    <property type="entry name" value="RBD_domain_sf"/>
</dbReference>
<evidence type="ECO:0000256" key="1">
    <source>
        <dbReference type="ARBA" id="ARBA00022884"/>
    </source>
</evidence>
<feature type="domain" description="RRM" evidence="5">
    <location>
        <begin position="70"/>
        <end position="148"/>
    </location>
</feature>
<gene>
    <name evidence="6" type="ORF">QTG54_012580</name>
</gene>
<keyword evidence="7" id="KW-1185">Reference proteome</keyword>
<dbReference type="InterPro" id="IPR052462">
    <property type="entry name" value="SLIRP/GR-RBP-like"/>
</dbReference>
<dbReference type="Gene3D" id="3.30.70.330">
    <property type="match status" value="3"/>
</dbReference>
<organism evidence="6 7">
    <name type="scientific">Skeletonema marinoi</name>
    <dbReference type="NCBI Taxonomy" id="267567"/>
    <lineage>
        <taxon>Eukaryota</taxon>
        <taxon>Sar</taxon>
        <taxon>Stramenopiles</taxon>
        <taxon>Ochrophyta</taxon>
        <taxon>Bacillariophyta</taxon>
        <taxon>Coscinodiscophyceae</taxon>
        <taxon>Thalassiosirophycidae</taxon>
        <taxon>Thalassiosirales</taxon>
        <taxon>Skeletonemataceae</taxon>
        <taxon>Skeletonema</taxon>
        <taxon>Skeletonema marinoi-dohrnii complex</taxon>
    </lineage>
</organism>
<dbReference type="InterPro" id="IPR012677">
    <property type="entry name" value="Nucleotide-bd_a/b_plait_sf"/>
</dbReference>
<dbReference type="PROSITE" id="PS50102">
    <property type="entry name" value="RRM"/>
    <property type="match status" value="3"/>
</dbReference>
<feature type="compositionally biased region" description="Acidic residues" evidence="3">
    <location>
        <begin position="368"/>
        <end position="381"/>
    </location>
</feature>
<dbReference type="EMBL" id="JATAAI010000028">
    <property type="protein sequence ID" value="KAK1736558.1"/>
    <property type="molecule type" value="Genomic_DNA"/>
</dbReference>
<feature type="chain" id="PRO_5042211303" evidence="4">
    <location>
        <begin position="20"/>
        <end position="389"/>
    </location>
</feature>